<accession>A0A4P6XQE9</accession>
<comment type="subcellular location">
    <subcellularLocation>
        <location evidence="1">Membrane</location>
        <topology evidence="1">Multi-pass membrane protein</topology>
    </subcellularLocation>
</comment>
<feature type="transmembrane region" description="Helical" evidence="5">
    <location>
        <begin position="215"/>
        <end position="241"/>
    </location>
</feature>
<evidence type="ECO:0000313" key="7">
    <source>
        <dbReference type="EMBL" id="QBM88091.1"/>
    </source>
</evidence>
<reference evidence="8" key="1">
    <citation type="submission" date="2019-03" db="EMBL/GenBank/DDBJ databases">
        <title>Snf2 controls pulcherriminic acid biosynthesis and connects pigmentation and antifungal activity of the yeast Metschnikowia pulcherrima.</title>
        <authorList>
            <person name="Gore-Lloyd D."/>
            <person name="Sumann I."/>
            <person name="Brachmann A.O."/>
            <person name="Schneeberger K."/>
            <person name="Ortiz-Merino R.A."/>
            <person name="Moreno-Beltran M."/>
            <person name="Schlaefli M."/>
            <person name="Kirner P."/>
            <person name="Santos Kron A."/>
            <person name="Wolfe K.H."/>
            <person name="Piel J."/>
            <person name="Ahrens C.H."/>
            <person name="Henk D."/>
            <person name="Freimoser F.M."/>
        </authorList>
    </citation>
    <scope>NUCLEOTIDE SEQUENCE [LARGE SCALE GENOMIC DNA]</scope>
    <source>
        <strain evidence="8">APC 1.2</strain>
    </source>
</reference>
<sequence>MSTLPLKAKFTENGIDEDAMGGQAVLETYLAVLDDDNSLDEDASWLRDQRVLHKALHWLRRPSVAMVGFVIFLFAFATGTAEGTRQLIVLKLAYNLLRAESGLKACDPALTQVLVSGLQQAYSVARGIAIIVALGKVGPLSDKHGRKVFLIGIVMFLIIGNFARYALTTTYPTLQFRAMVATEFLANFLGGGLTVLTLANCYVSDIADASQRTYYMGLNIASLFIGMSTGPLVGNFVITYAKGGQMGASSPQAKYGPDMTQADFAPLRFEIVVLLFLLVFVVFILPELRGETARRMSRLLSQTPLMASLRPEEMKREGKIWQSLNFLRPIRLIFYPKDSVHRLRHRGIIRTRIAVILLVMTDCFILSLGAALGEVYVLFGVFKYNFNAVDIGHLMAVTCASRAVALVIVLPVLTFNVFQNFLGFVPNKRRFDGIDYGVVTFAFVFEILGQLCLSRASNGLVFLACLVLNAFLCLAMPALHSSIVKFYPELKLGEVFGGMAIVKNVFMVASPVAVLALYKTAVANWDSAQALFLIFAGVFAVLILLMTFVIVTLRGVDAEALEAEEQLL</sequence>
<dbReference type="PANTHER" id="PTHR23507:SF1">
    <property type="entry name" value="FI18259P1-RELATED"/>
    <property type="match status" value="1"/>
</dbReference>
<dbReference type="InterPro" id="IPR036259">
    <property type="entry name" value="MFS_trans_sf"/>
</dbReference>
<feature type="transmembrane region" description="Helical" evidence="5">
    <location>
        <begin position="63"/>
        <end position="81"/>
    </location>
</feature>
<dbReference type="InterPro" id="IPR020846">
    <property type="entry name" value="MFS_dom"/>
</dbReference>
<dbReference type="Gene3D" id="1.20.1250.20">
    <property type="entry name" value="MFS general substrate transporter like domains"/>
    <property type="match status" value="1"/>
</dbReference>
<feature type="transmembrane region" description="Helical" evidence="5">
    <location>
        <begin position="459"/>
        <end position="479"/>
    </location>
</feature>
<gene>
    <name evidence="7" type="primary">MPUL0C00540</name>
    <name evidence="7" type="ORF">METSCH_C00540</name>
</gene>
<dbReference type="GO" id="GO:0022857">
    <property type="term" value="F:transmembrane transporter activity"/>
    <property type="evidence" value="ECO:0007669"/>
    <property type="project" value="InterPro"/>
</dbReference>
<evidence type="ECO:0000256" key="3">
    <source>
        <dbReference type="ARBA" id="ARBA00022989"/>
    </source>
</evidence>
<organism evidence="7 8">
    <name type="scientific">Metschnikowia aff. pulcherrima</name>
    <dbReference type="NCBI Taxonomy" id="2163413"/>
    <lineage>
        <taxon>Eukaryota</taxon>
        <taxon>Fungi</taxon>
        <taxon>Dikarya</taxon>
        <taxon>Ascomycota</taxon>
        <taxon>Saccharomycotina</taxon>
        <taxon>Pichiomycetes</taxon>
        <taxon>Metschnikowiaceae</taxon>
        <taxon>Metschnikowia</taxon>
    </lineage>
</organism>
<feature type="domain" description="Major facilitator superfamily (MFS) profile" evidence="6">
    <location>
        <begin position="63"/>
        <end position="554"/>
    </location>
</feature>
<protein>
    <submittedName>
        <fullName evidence="7">Major Facilitator Superfamily protein</fullName>
    </submittedName>
</protein>
<dbReference type="InterPro" id="IPR011701">
    <property type="entry name" value="MFS"/>
</dbReference>
<evidence type="ECO:0000256" key="1">
    <source>
        <dbReference type="ARBA" id="ARBA00004141"/>
    </source>
</evidence>
<keyword evidence="2 5" id="KW-0812">Transmembrane</keyword>
<feature type="transmembrane region" description="Helical" evidence="5">
    <location>
        <begin position="267"/>
        <end position="288"/>
    </location>
</feature>
<feature type="transmembrane region" description="Helical" evidence="5">
    <location>
        <begin position="500"/>
        <end position="518"/>
    </location>
</feature>
<feature type="transmembrane region" description="Helical" evidence="5">
    <location>
        <begin position="530"/>
        <end position="553"/>
    </location>
</feature>
<dbReference type="SUPFAM" id="SSF103473">
    <property type="entry name" value="MFS general substrate transporter"/>
    <property type="match status" value="1"/>
</dbReference>
<evidence type="ECO:0000256" key="2">
    <source>
        <dbReference type="ARBA" id="ARBA00022692"/>
    </source>
</evidence>
<dbReference type="GO" id="GO:0016020">
    <property type="term" value="C:membrane"/>
    <property type="evidence" value="ECO:0007669"/>
    <property type="project" value="UniProtKB-SubCell"/>
</dbReference>
<feature type="transmembrane region" description="Helical" evidence="5">
    <location>
        <begin position="148"/>
        <end position="167"/>
    </location>
</feature>
<evidence type="ECO:0000259" key="6">
    <source>
        <dbReference type="PROSITE" id="PS50850"/>
    </source>
</evidence>
<proteinExistence type="predicted"/>
<name>A0A4P6XQE9_9ASCO</name>
<evidence type="ECO:0000256" key="4">
    <source>
        <dbReference type="ARBA" id="ARBA00023136"/>
    </source>
</evidence>
<dbReference type="Proteomes" id="UP000292447">
    <property type="component" value="Chromosome III"/>
</dbReference>
<dbReference type="PROSITE" id="PS50850">
    <property type="entry name" value="MFS"/>
    <property type="match status" value="1"/>
</dbReference>
<dbReference type="Pfam" id="PF07690">
    <property type="entry name" value="MFS_1"/>
    <property type="match status" value="1"/>
</dbReference>
<keyword evidence="8" id="KW-1185">Reference proteome</keyword>
<keyword evidence="4 5" id="KW-0472">Membrane</keyword>
<keyword evidence="3 5" id="KW-1133">Transmembrane helix</keyword>
<feature type="transmembrane region" description="Helical" evidence="5">
    <location>
        <begin position="179"/>
        <end position="203"/>
    </location>
</feature>
<dbReference type="AlphaFoldDB" id="A0A4P6XQE9"/>
<dbReference type="EMBL" id="CP034458">
    <property type="protein sequence ID" value="QBM88091.1"/>
    <property type="molecule type" value="Genomic_DNA"/>
</dbReference>
<evidence type="ECO:0000256" key="5">
    <source>
        <dbReference type="SAM" id="Phobius"/>
    </source>
</evidence>
<dbReference type="PANTHER" id="PTHR23507">
    <property type="entry name" value="ZGC:174356"/>
    <property type="match status" value="1"/>
</dbReference>
<evidence type="ECO:0000313" key="8">
    <source>
        <dbReference type="Proteomes" id="UP000292447"/>
    </source>
</evidence>
<feature type="transmembrane region" description="Helical" evidence="5">
    <location>
        <begin position="353"/>
        <end position="379"/>
    </location>
</feature>